<dbReference type="AlphaFoldDB" id="A0AAV2RSK8"/>
<dbReference type="InterPro" id="IPR038281">
    <property type="entry name" value="RTP801-like_C_sf"/>
</dbReference>
<evidence type="ECO:0000256" key="1">
    <source>
        <dbReference type="ARBA" id="ARBA00004496"/>
    </source>
</evidence>
<evidence type="ECO:0000313" key="4">
    <source>
        <dbReference type="EMBL" id="CAL4140794.1"/>
    </source>
</evidence>
<dbReference type="Gene3D" id="3.90.470.40">
    <property type="entry name" value="RTP801-like"/>
    <property type="match status" value="1"/>
</dbReference>
<comment type="subcellular location">
    <subcellularLocation>
        <location evidence="1">Cytoplasm</location>
    </subcellularLocation>
</comment>
<evidence type="ECO:0000313" key="5">
    <source>
        <dbReference type="Proteomes" id="UP001497623"/>
    </source>
</evidence>
<protein>
    <submittedName>
        <fullName evidence="4">Uncharacterized protein</fullName>
    </submittedName>
</protein>
<dbReference type="GO" id="GO:0005737">
    <property type="term" value="C:cytoplasm"/>
    <property type="evidence" value="ECO:0007669"/>
    <property type="project" value="UniProtKB-SubCell"/>
</dbReference>
<gene>
    <name evidence="4" type="ORF">MNOR_LOCUS28742</name>
</gene>
<name>A0AAV2RSK8_MEGNR</name>
<accession>A0AAV2RSK8</accession>
<dbReference type="Pfam" id="PF07809">
    <property type="entry name" value="RTP801_C"/>
    <property type="match status" value="1"/>
</dbReference>
<comment type="similarity">
    <text evidence="2">Belongs to the DDIT4 family.</text>
</comment>
<keyword evidence="3" id="KW-0963">Cytoplasm</keyword>
<dbReference type="GO" id="GO:0009968">
    <property type="term" value="P:negative regulation of signal transduction"/>
    <property type="evidence" value="ECO:0007669"/>
    <property type="project" value="InterPro"/>
</dbReference>
<reference evidence="4 5" key="1">
    <citation type="submission" date="2024-05" db="EMBL/GenBank/DDBJ databases">
        <authorList>
            <person name="Wallberg A."/>
        </authorList>
    </citation>
    <scope>NUCLEOTIDE SEQUENCE [LARGE SCALE GENOMIC DNA]</scope>
</reference>
<organism evidence="4 5">
    <name type="scientific">Meganyctiphanes norvegica</name>
    <name type="common">Northern krill</name>
    <name type="synonym">Thysanopoda norvegica</name>
    <dbReference type="NCBI Taxonomy" id="48144"/>
    <lineage>
        <taxon>Eukaryota</taxon>
        <taxon>Metazoa</taxon>
        <taxon>Ecdysozoa</taxon>
        <taxon>Arthropoda</taxon>
        <taxon>Crustacea</taxon>
        <taxon>Multicrustacea</taxon>
        <taxon>Malacostraca</taxon>
        <taxon>Eumalacostraca</taxon>
        <taxon>Eucarida</taxon>
        <taxon>Euphausiacea</taxon>
        <taxon>Euphausiidae</taxon>
        <taxon>Meganyctiphanes</taxon>
    </lineage>
</organism>
<comment type="caution">
    <text evidence="4">The sequence shown here is derived from an EMBL/GenBank/DDBJ whole genome shotgun (WGS) entry which is preliminary data.</text>
</comment>
<dbReference type="Proteomes" id="UP001497623">
    <property type="component" value="Unassembled WGS sequence"/>
</dbReference>
<evidence type="ECO:0000256" key="3">
    <source>
        <dbReference type="ARBA" id="ARBA00022490"/>
    </source>
</evidence>
<keyword evidence="5" id="KW-1185">Reference proteome</keyword>
<proteinExistence type="inferred from homology"/>
<dbReference type="InterPro" id="IPR012918">
    <property type="entry name" value="RTP801-like"/>
</dbReference>
<evidence type="ECO:0000256" key="2">
    <source>
        <dbReference type="ARBA" id="ARBA00010670"/>
    </source>
</evidence>
<sequence>MLRALRANTYKTQQLPILNSDFYDFHAAEDEHAASLLEYHISGIVKRATKTKLKEFHNVQQDETNLLSMAKKLAGLSNSMNVLMAADFMPRMVRDIMRMSEGEANGIRNCTLVLQYLDGSNKVVLGKIVCDPKMEQSCIMHVKLARAPSPEEENQNYSLSSLLGTKPSDDIYISPGYTIEKKSKTRRIKSS</sequence>
<dbReference type="EMBL" id="CAXKWB010032231">
    <property type="protein sequence ID" value="CAL4140794.1"/>
    <property type="molecule type" value="Genomic_DNA"/>
</dbReference>